<dbReference type="EMBL" id="CP003117">
    <property type="protein sequence ID" value="AET63527.1"/>
    <property type="molecule type" value="Genomic_DNA"/>
</dbReference>
<gene>
    <name evidence="2" type="ordered locus">Mhar_0136</name>
</gene>
<keyword evidence="3" id="KW-1185">Reference proteome</keyword>
<accession>G7WKP8</accession>
<organism evidence="2 3">
    <name type="scientific">Methanothrix harundinacea (strain 6Ac)</name>
    <name type="common">Methanosaeta harundinacea</name>
    <dbReference type="NCBI Taxonomy" id="1110509"/>
    <lineage>
        <taxon>Archaea</taxon>
        <taxon>Methanobacteriati</taxon>
        <taxon>Methanobacteriota</taxon>
        <taxon>Stenosarchaea group</taxon>
        <taxon>Methanomicrobia</taxon>
        <taxon>Methanotrichales</taxon>
        <taxon>Methanotrichaceae</taxon>
        <taxon>Methanothrix</taxon>
    </lineage>
</organism>
<dbReference type="Proteomes" id="UP000005877">
    <property type="component" value="Chromosome"/>
</dbReference>
<evidence type="ECO:0000256" key="1">
    <source>
        <dbReference type="SAM" id="MobiDB-lite"/>
    </source>
</evidence>
<proteinExistence type="predicted"/>
<keyword evidence="2" id="KW-0238">DNA-binding</keyword>
<sequence>MPDRSTQGSGKGKGNKRNRDQNSSACVCPRCGFEIERAPGVNCRSIKCPECRVPLMGK</sequence>
<reference evidence="2 3" key="1">
    <citation type="journal article" date="2012" name="PLoS ONE">
        <title>The genome characteristics and predicted function of methyl-group oxidation pathway in the obligate aceticlastic methanogens, Methanosaeta spp.</title>
        <authorList>
            <person name="Zhu J."/>
            <person name="Zheng H."/>
            <person name="Ai G."/>
            <person name="Zhang G."/>
            <person name="Liu D."/>
            <person name="Liu X."/>
            <person name="Dong X."/>
        </authorList>
    </citation>
    <scope>NUCLEOTIDE SEQUENCE [LARGE SCALE GENOMIC DNA]</scope>
    <source>
        <strain evidence="2 3">6Ac</strain>
    </source>
</reference>
<dbReference type="KEGG" id="mhi:Mhar_0136"/>
<name>G7WKP8_METH6</name>
<dbReference type="AlphaFoldDB" id="G7WKP8"/>
<feature type="region of interest" description="Disordered" evidence="1">
    <location>
        <begin position="1"/>
        <end position="24"/>
    </location>
</feature>
<evidence type="ECO:0000313" key="2">
    <source>
        <dbReference type="EMBL" id="AET63527.1"/>
    </source>
</evidence>
<dbReference type="GO" id="GO:0003677">
    <property type="term" value="F:DNA binding"/>
    <property type="evidence" value="ECO:0007669"/>
    <property type="project" value="UniProtKB-KW"/>
</dbReference>
<evidence type="ECO:0000313" key="3">
    <source>
        <dbReference type="Proteomes" id="UP000005877"/>
    </source>
</evidence>
<protein>
    <submittedName>
        <fullName evidence="2">DNA-binding protein</fullName>
    </submittedName>
</protein>
<dbReference type="HOGENOM" id="CLU_2968459_0_0_2"/>